<evidence type="ECO:0000313" key="6">
    <source>
        <dbReference type="Proteomes" id="UP001055153"/>
    </source>
</evidence>
<keyword evidence="1 4" id="KW-0028">Amino-acid biosynthesis</keyword>
<evidence type="ECO:0000313" key="5">
    <source>
        <dbReference type="EMBL" id="GJE01828.1"/>
    </source>
</evidence>
<gene>
    <name evidence="4 5" type="primary">metAS</name>
    <name evidence="5" type="ORF">GMJLKIPL_3765</name>
</gene>
<accession>A0ABQ4SHD9</accession>
<dbReference type="EMBL" id="BPQQ01000043">
    <property type="protein sequence ID" value="GJE01828.1"/>
    <property type="molecule type" value="Genomic_DNA"/>
</dbReference>
<comment type="function">
    <text evidence="4">Transfers a succinyl group from succinyl-CoA to L-homoserine, forming succinyl-L-homoserine.</text>
</comment>
<sequence length="319" mass="34138">MHPSALDLPAPRPRPAGIPERLTVGLLNNMPDAALAATERQFARLLGPGVRLLRFHLPEIARGPQAAAYLGPRSAPADAMESAGLDALIVTGCEPRAASLPDEPYWPALTRAIDWAAEHTVSTLFSCLAAHAAVLHRDGIARRRLPAKRSGVFACRATGRHPLLAGLPDPLPVPHSRYNDLPEADLAAAGYAVLTRSEEAGVDLFVKPGPSLLVFLQGHPEYDPDSLAREYRRDLLRYRDGERADRPHPPAHYFDPEVAARLADVAGRLAPGGQEDPPPCPAPVRAPWPEAAAGLFANWLALVGARRGRLARTGALAAS</sequence>
<evidence type="ECO:0000256" key="3">
    <source>
        <dbReference type="ARBA" id="ARBA00023315"/>
    </source>
</evidence>
<dbReference type="EC" id="2.3.1.46" evidence="4"/>
<feature type="active site" description="Proton acceptor" evidence="4">
    <location>
        <position position="219"/>
    </location>
</feature>
<organism evidence="5 6">
    <name type="scientific">Methylobacterium isbiliense</name>
    <dbReference type="NCBI Taxonomy" id="315478"/>
    <lineage>
        <taxon>Bacteria</taxon>
        <taxon>Pseudomonadati</taxon>
        <taxon>Pseudomonadota</taxon>
        <taxon>Alphaproteobacteria</taxon>
        <taxon>Hyphomicrobiales</taxon>
        <taxon>Methylobacteriaceae</taxon>
        <taxon>Methylobacterium</taxon>
    </lineage>
</organism>
<dbReference type="Proteomes" id="UP001055153">
    <property type="component" value="Unassembled WGS sequence"/>
</dbReference>
<feature type="site" description="Important for acyl-CoA specificity" evidence="4">
    <location>
        <position position="94"/>
    </location>
</feature>
<feature type="active site" description="Acyl-thioester intermediate" evidence="4">
    <location>
        <position position="127"/>
    </location>
</feature>
<name>A0ABQ4SHD9_9HYPH</name>
<dbReference type="PANTHER" id="PTHR20919">
    <property type="entry name" value="HOMOSERINE O-SUCCINYLTRANSFERASE"/>
    <property type="match status" value="1"/>
</dbReference>
<reference evidence="5" key="1">
    <citation type="journal article" date="2021" name="Front. Microbiol.">
        <title>Comprehensive Comparative Genomics and Phenotyping of Methylobacterium Species.</title>
        <authorList>
            <person name="Alessa O."/>
            <person name="Ogura Y."/>
            <person name="Fujitani Y."/>
            <person name="Takami H."/>
            <person name="Hayashi T."/>
            <person name="Sahin N."/>
            <person name="Tani A."/>
        </authorList>
    </citation>
    <scope>NUCLEOTIDE SEQUENCE</scope>
    <source>
        <strain evidence="5">DSM 17168</strain>
    </source>
</reference>
<comment type="caution">
    <text evidence="5">The sequence shown here is derived from an EMBL/GenBank/DDBJ whole genome shotgun (WGS) entry which is preliminary data.</text>
</comment>
<keyword evidence="4" id="KW-0486">Methionine biosynthesis</keyword>
<keyword evidence="3 4" id="KW-0012">Acyltransferase</keyword>
<feature type="site" description="Important for substrate specificity" evidence="4">
    <location>
        <position position="176"/>
    </location>
</feature>
<dbReference type="InterPro" id="IPR033752">
    <property type="entry name" value="MetA_family"/>
</dbReference>
<comment type="pathway">
    <text evidence="4">Amino-acid biosynthesis; L-methionine biosynthesis via de novo pathway; O-succinyl-L-homoserine from L-homoserine: step 1/1.</text>
</comment>
<evidence type="ECO:0000256" key="1">
    <source>
        <dbReference type="ARBA" id="ARBA00022605"/>
    </source>
</evidence>
<feature type="active site" evidence="4">
    <location>
        <position position="221"/>
    </location>
</feature>
<comment type="catalytic activity">
    <reaction evidence="4">
        <text>L-homoserine + succinyl-CoA = O-succinyl-L-homoserine + CoA</text>
        <dbReference type="Rhea" id="RHEA:22008"/>
        <dbReference type="ChEBI" id="CHEBI:57287"/>
        <dbReference type="ChEBI" id="CHEBI:57292"/>
        <dbReference type="ChEBI" id="CHEBI:57476"/>
        <dbReference type="ChEBI" id="CHEBI:57661"/>
        <dbReference type="EC" id="2.3.1.46"/>
    </reaction>
</comment>
<comment type="caution">
    <text evidence="4">Lacks conserved residue(s) required for the propagation of feature annotation.</text>
</comment>
<dbReference type="Pfam" id="PF04204">
    <property type="entry name" value="HTS"/>
    <property type="match status" value="1"/>
</dbReference>
<feature type="binding site" evidence="4">
    <location>
        <position position="233"/>
    </location>
    <ligand>
        <name>substrate</name>
    </ligand>
</feature>
<dbReference type="NCBIfam" id="NF003776">
    <property type="entry name" value="PRK05368.1-3"/>
    <property type="match status" value="1"/>
</dbReference>
<comment type="similarity">
    <text evidence="4">Belongs to the MetA family.</text>
</comment>
<keyword evidence="4" id="KW-0963">Cytoplasm</keyword>
<dbReference type="PANTHER" id="PTHR20919:SF0">
    <property type="entry name" value="HOMOSERINE O-SUCCINYLTRANSFERASE"/>
    <property type="match status" value="1"/>
</dbReference>
<reference evidence="5" key="2">
    <citation type="submission" date="2021-08" db="EMBL/GenBank/DDBJ databases">
        <authorList>
            <person name="Tani A."/>
            <person name="Ola A."/>
            <person name="Ogura Y."/>
            <person name="Katsura K."/>
            <person name="Hayashi T."/>
        </authorList>
    </citation>
    <scope>NUCLEOTIDE SEQUENCE</scope>
    <source>
        <strain evidence="5">DSM 17168</strain>
    </source>
</reference>
<dbReference type="Gene3D" id="3.40.50.880">
    <property type="match status" value="1"/>
</dbReference>
<dbReference type="RefSeq" id="WP_238236997.1">
    <property type="nucleotide sequence ID" value="NZ_BPQQ01000043.1"/>
</dbReference>
<proteinExistence type="inferred from homology"/>
<dbReference type="HAMAP" id="MF_00295">
    <property type="entry name" value="MetA_acyltransf"/>
    <property type="match status" value="1"/>
</dbReference>
<evidence type="ECO:0000256" key="4">
    <source>
        <dbReference type="HAMAP-Rule" id="MF_00295"/>
    </source>
</evidence>
<feature type="binding site" evidence="4">
    <location>
        <position position="148"/>
    </location>
    <ligand>
        <name>substrate</name>
    </ligand>
</feature>
<feature type="site" description="Important for acyl-CoA specificity" evidence="4">
    <location>
        <position position="128"/>
    </location>
</feature>
<comment type="subcellular location">
    <subcellularLocation>
        <location evidence="4">Cytoplasm</location>
    </subcellularLocation>
</comment>
<protein>
    <recommendedName>
        <fullName evidence="4">Homoserine O-succinyltransferase</fullName>
        <shortName evidence="4">HST</shortName>
        <ecNumber evidence="4">2.3.1.46</ecNumber>
    </recommendedName>
    <alternativeName>
        <fullName evidence="4">Homoserine transsuccinylase</fullName>
        <shortName evidence="4">HTS</shortName>
    </alternativeName>
</protein>
<dbReference type="SUPFAM" id="SSF52317">
    <property type="entry name" value="Class I glutamine amidotransferase-like"/>
    <property type="match status" value="1"/>
</dbReference>
<keyword evidence="6" id="KW-1185">Reference proteome</keyword>
<evidence type="ECO:0000256" key="2">
    <source>
        <dbReference type="ARBA" id="ARBA00022679"/>
    </source>
</evidence>
<keyword evidence="2 4" id="KW-0808">Transferase</keyword>
<feature type="binding site" evidence="4">
    <location>
        <position position="176"/>
    </location>
    <ligand>
        <name>substrate</name>
    </ligand>
</feature>
<dbReference type="InterPro" id="IPR029062">
    <property type="entry name" value="Class_I_gatase-like"/>
</dbReference>